<feature type="domain" description="Reverse transcriptase Ty1/copia-type" evidence="2">
    <location>
        <begin position="566"/>
        <end position="672"/>
    </location>
</feature>
<protein>
    <submittedName>
        <fullName evidence="5">Retrovirus-related Pol polyprotein from transposon RE2</fullName>
    </submittedName>
</protein>
<dbReference type="InterPro" id="IPR054722">
    <property type="entry name" value="PolX-like_BBD"/>
</dbReference>
<dbReference type="Pfam" id="PF07727">
    <property type="entry name" value="RVT_2"/>
    <property type="match status" value="2"/>
</dbReference>
<evidence type="ECO:0000313" key="5">
    <source>
        <dbReference type="EMBL" id="KAL0420889.1"/>
    </source>
</evidence>
<dbReference type="AlphaFoldDB" id="A0AAW2UUT2"/>
<dbReference type="SUPFAM" id="SSF56672">
    <property type="entry name" value="DNA/RNA polymerases"/>
    <property type="match status" value="1"/>
</dbReference>
<dbReference type="EMBL" id="JACGWN010000011">
    <property type="protein sequence ID" value="KAL0420889.1"/>
    <property type="molecule type" value="Genomic_DNA"/>
</dbReference>
<reference evidence="5" key="2">
    <citation type="journal article" date="2024" name="Plant">
        <title>Genomic evolution and insights into agronomic trait innovations of Sesamum species.</title>
        <authorList>
            <person name="Miao H."/>
            <person name="Wang L."/>
            <person name="Qu L."/>
            <person name="Liu H."/>
            <person name="Sun Y."/>
            <person name="Le M."/>
            <person name="Wang Q."/>
            <person name="Wei S."/>
            <person name="Zheng Y."/>
            <person name="Lin W."/>
            <person name="Duan Y."/>
            <person name="Cao H."/>
            <person name="Xiong S."/>
            <person name="Wang X."/>
            <person name="Wei L."/>
            <person name="Li C."/>
            <person name="Ma Q."/>
            <person name="Ju M."/>
            <person name="Zhao R."/>
            <person name="Li G."/>
            <person name="Mu C."/>
            <person name="Tian Q."/>
            <person name="Mei H."/>
            <person name="Zhang T."/>
            <person name="Gao T."/>
            <person name="Zhang H."/>
        </authorList>
    </citation>
    <scope>NUCLEOTIDE SEQUENCE</scope>
    <source>
        <strain evidence="5">KEN1</strain>
    </source>
</reference>
<keyword evidence="1" id="KW-0378">Hydrolase</keyword>
<dbReference type="Pfam" id="PF22936">
    <property type="entry name" value="Pol_BBD"/>
    <property type="match status" value="1"/>
</dbReference>
<comment type="caution">
    <text evidence="5">The sequence shown here is derived from an EMBL/GenBank/DDBJ whole genome shotgun (WGS) entry which is preliminary data.</text>
</comment>
<sequence>MTRALSLAASHILSGRCPSSSHLITGIFHLLLRLSPELLEESLSWEVRDHLLASDSVPTLSNALSRVLRVATGSSESFSSSGTTTESSAMAIKHGKPEWANIVNSGGEPALEPSTTESEAVTLSREEYEQLLNRPIAHSATPAIASSPGAFVASHGESWMLVSGATTHLTGNRSHFFSLSTSHTSLPVRLADGSYSPISGFGTVHLTNYLTLTNVFFAPKFPVNLLSVSQLTKKHNCSVTFFPSYYVFQDLQTRRTIGGGHERGGLYFLDPSTLVDVRALSATVSPLQWHCRHGHPSLPSLKKILPIESPHLECESCELGKHHRATFPPYVTFFETTAYYSPNSSPTIPTPSLSLPVPALSIPPHTEKPTRPLQVYSRRTRSTTTKPPNPPDLPLVAAPGTPATSTNDLPIALHKAFSVSLSVSIPNTYCEALRHPAWKMAMDDEMSALISRGTWELVEPPPNANVVACRWVFNLKFWADGTLDRYKAQLVAKSFTQTYGVDYFETFSPVARLNSIRVLFSLAVNLNWAMYQMDIKNTFLYGNLNETVYMEQPPGYVAQGRSNVCRIIGEFGFLRCQVDHSVFVQTTGSGTVILAVYVDDILITGSDAVGIEEAKTYLQKHFVTKDLGRPRNFLGIEIAHSKHGVSLSQRKYACDLLQELGLLGTKSVDTPMDSNPDFWNDDGNYLETRKSIEDLLAS</sequence>
<dbReference type="PANTHER" id="PTHR43383">
    <property type="entry name" value="NODULIN 6"/>
    <property type="match status" value="1"/>
</dbReference>
<dbReference type="GO" id="GO:0004190">
    <property type="term" value="F:aspartic-type endopeptidase activity"/>
    <property type="evidence" value="ECO:0007669"/>
    <property type="project" value="UniProtKB-KW"/>
</dbReference>
<dbReference type="Pfam" id="PF13976">
    <property type="entry name" value="gag_pre-integrs"/>
    <property type="match status" value="1"/>
</dbReference>
<name>A0AAW2UUT2_9LAMI</name>
<proteinExistence type="predicted"/>
<evidence type="ECO:0000259" key="2">
    <source>
        <dbReference type="Pfam" id="PF07727"/>
    </source>
</evidence>
<keyword evidence="1" id="KW-0064">Aspartyl protease</keyword>
<dbReference type="InterPro" id="IPR043502">
    <property type="entry name" value="DNA/RNA_pol_sf"/>
</dbReference>
<dbReference type="InterPro" id="IPR013103">
    <property type="entry name" value="RVT_2"/>
</dbReference>
<reference evidence="5" key="1">
    <citation type="submission" date="2020-06" db="EMBL/GenBank/DDBJ databases">
        <authorList>
            <person name="Li T."/>
            <person name="Hu X."/>
            <person name="Zhang T."/>
            <person name="Song X."/>
            <person name="Zhang H."/>
            <person name="Dai N."/>
            <person name="Sheng W."/>
            <person name="Hou X."/>
            <person name="Wei L."/>
        </authorList>
    </citation>
    <scope>NUCLEOTIDE SEQUENCE</scope>
    <source>
        <strain evidence="5">KEN1</strain>
        <tissue evidence="5">Leaf</tissue>
    </source>
</reference>
<evidence type="ECO:0000259" key="4">
    <source>
        <dbReference type="Pfam" id="PF22936"/>
    </source>
</evidence>
<accession>A0AAW2UUT2</accession>
<dbReference type="PANTHER" id="PTHR43383:SF2">
    <property type="entry name" value="AMIDOHYDROLASE 2 FAMILY PROTEIN"/>
    <property type="match status" value="1"/>
</dbReference>
<feature type="domain" description="Retrovirus-related Pol polyprotein from transposon TNT 1-94-like beta-barrel" evidence="4">
    <location>
        <begin position="159"/>
        <end position="234"/>
    </location>
</feature>
<organism evidence="5">
    <name type="scientific">Sesamum latifolium</name>
    <dbReference type="NCBI Taxonomy" id="2727402"/>
    <lineage>
        <taxon>Eukaryota</taxon>
        <taxon>Viridiplantae</taxon>
        <taxon>Streptophyta</taxon>
        <taxon>Embryophyta</taxon>
        <taxon>Tracheophyta</taxon>
        <taxon>Spermatophyta</taxon>
        <taxon>Magnoliopsida</taxon>
        <taxon>eudicotyledons</taxon>
        <taxon>Gunneridae</taxon>
        <taxon>Pentapetalae</taxon>
        <taxon>asterids</taxon>
        <taxon>lamiids</taxon>
        <taxon>Lamiales</taxon>
        <taxon>Pedaliaceae</taxon>
        <taxon>Sesamum</taxon>
    </lineage>
</organism>
<feature type="domain" description="GAG-pre-integrase" evidence="3">
    <location>
        <begin position="265"/>
        <end position="322"/>
    </location>
</feature>
<evidence type="ECO:0000256" key="1">
    <source>
        <dbReference type="ARBA" id="ARBA00022750"/>
    </source>
</evidence>
<dbReference type="InterPro" id="IPR025724">
    <property type="entry name" value="GAG-pre-integrase_dom"/>
</dbReference>
<evidence type="ECO:0000259" key="3">
    <source>
        <dbReference type="Pfam" id="PF13976"/>
    </source>
</evidence>
<gene>
    <name evidence="5" type="ORF">Slati_3111800</name>
</gene>
<keyword evidence="1" id="KW-0645">Protease</keyword>
<feature type="domain" description="Reverse transcriptase Ty1/copia-type" evidence="2">
    <location>
        <begin position="454"/>
        <end position="565"/>
    </location>
</feature>